<gene>
    <name evidence="1" type="ORF">PAAG_11328</name>
</gene>
<dbReference type="RefSeq" id="XP_015703419.1">
    <property type="nucleotide sequence ID" value="XM_015846997.1"/>
</dbReference>
<keyword evidence="2" id="KW-1185">Reference proteome</keyword>
<dbReference type="KEGG" id="pbl:PAAG_11328"/>
<name>A0A0A2V6F4_PARBA</name>
<sequence>MVIVAPTYFTPRLLQPQKIFFHEEDLRHGIKSLRNSVMEKSNLRLNPFRSPDKKHYALSQQIPLSSYD</sequence>
<evidence type="ECO:0000313" key="1">
    <source>
        <dbReference type="EMBL" id="KGQ01937.1"/>
    </source>
</evidence>
<dbReference type="VEuPathDB" id="FungiDB:PAAG_11328"/>
<dbReference type="AlphaFoldDB" id="A0A0A2V6F4"/>
<proteinExistence type="predicted"/>
<accession>A0A0A2V6F4</accession>
<dbReference type="EMBL" id="KN293994">
    <property type="protein sequence ID" value="KGQ01937.1"/>
    <property type="molecule type" value="Genomic_DNA"/>
</dbReference>
<evidence type="ECO:0000313" key="2">
    <source>
        <dbReference type="Proteomes" id="UP000002059"/>
    </source>
</evidence>
<organism evidence="1 2">
    <name type="scientific">Paracoccidioides lutzii (strain ATCC MYA-826 / Pb01)</name>
    <name type="common">Paracoccidioides brasiliensis</name>
    <dbReference type="NCBI Taxonomy" id="502779"/>
    <lineage>
        <taxon>Eukaryota</taxon>
        <taxon>Fungi</taxon>
        <taxon>Dikarya</taxon>
        <taxon>Ascomycota</taxon>
        <taxon>Pezizomycotina</taxon>
        <taxon>Eurotiomycetes</taxon>
        <taxon>Eurotiomycetidae</taxon>
        <taxon>Onygenales</taxon>
        <taxon>Ajellomycetaceae</taxon>
        <taxon>Paracoccidioides</taxon>
    </lineage>
</organism>
<dbReference type="GeneID" id="26970371"/>
<protein>
    <submittedName>
        <fullName evidence="1">Uncharacterized protein</fullName>
    </submittedName>
</protein>
<reference evidence="1 2" key="1">
    <citation type="journal article" date="2011" name="PLoS Genet.">
        <title>Comparative genomic analysis of human fungal pathogens causing paracoccidioidomycosis.</title>
        <authorList>
            <person name="Desjardins C.A."/>
            <person name="Champion M.D."/>
            <person name="Holder J.W."/>
            <person name="Muszewska A."/>
            <person name="Goldberg J."/>
            <person name="Bailao A.M."/>
            <person name="Brigido M.M."/>
            <person name="Ferreira M.E."/>
            <person name="Garcia A.M."/>
            <person name="Grynberg M."/>
            <person name="Gujja S."/>
            <person name="Heiman D.I."/>
            <person name="Henn M.R."/>
            <person name="Kodira C.D."/>
            <person name="Leon-Narvaez H."/>
            <person name="Longo L.V."/>
            <person name="Ma L.J."/>
            <person name="Malavazi I."/>
            <person name="Matsuo A.L."/>
            <person name="Morais F.V."/>
            <person name="Pereira M."/>
            <person name="Rodriguez-Brito S."/>
            <person name="Sakthikumar S."/>
            <person name="Salem-Izacc S.M."/>
            <person name="Sykes S.M."/>
            <person name="Teixeira M.M."/>
            <person name="Vallejo M.C."/>
            <person name="Walter M.E."/>
            <person name="Yandava C."/>
            <person name="Young S."/>
            <person name="Zeng Q."/>
            <person name="Zucker J."/>
            <person name="Felipe M.S."/>
            <person name="Goldman G.H."/>
            <person name="Haas B.J."/>
            <person name="McEwen J.G."/>
            <person name="Nino-Vega G."/>
            <person name="Puccia R."/>
            <person name="San-Blas G."/>
            <person name="Soares C.M."/>
            <person name="Birren B.W."/>
            <person name="Cuomo C.A."/>
        </authorList>
    </citation>
    <scope>NUCLEOTIDE SEQUENCE [LARGE SCALE GENOMIC DNA]</scope>
    <source>
        <strain evidence="2">ATCC MYA-826 / Pb01</strain>
    </source>
</reference>
<dbReference type="Proteomes" id="UP000002059">
    <property type="component" value="Partially assembled WGS sequence"/>
</dbReference>
<dbReference type="HOGENOM" id="CLU_2794620_0_0_1"/>